<organism evidence="3 4">
    <name type="scientific">Coprinopsis cinerea (strain Okayama-7 / 130 / ATCC MYA-4618 / FGSC 9003)</name>
    <name type="common">Inky cap fungus</name>
    <name type="synonym">Hormographiella aspergillata</name>
    <dbReference type="NCBI Taxonomy" id="240176"/>
    <lineage>
        <taxon>Eukaryota</taxon>
        <taxon>Fungi</taxon>
        <taxon>Dikarya</taxon>
        <taxon>Basidiomycota</taxon>
        <taxon>Agaricomycotina</taxon>
        <taxon>Agaricomycetes</taxon>
        <taxon>Agaricomycetidae</taxon>
        <taxon>Agaricales</taxon>
        <taxon>Agaricineae</taxon>
        <taxon>Psathyrellaceae</taxon>
        <taxon>Coprinopsis</taxon>
    </lineage>
</organism>
<dbReference type="SMART" id="SM00731">
    <property type="entry name" value="SprT"/>
    <property type="match status" value="1"/>
</dbReference>
<reference evidence="3 4" key="1">
    <citation type="journal article" date="2010" name="Proc. Natl. Acad. Sci. U.S.A.">
        <title>Insights into evolution of multicellular fungi from the assembled chromosomes of the mushroom Coprinopsis cinerea (Coprinus cinereus).</title>
        <authorList>
            <person name="Stajich J.E."/>
            <person name="Wilke S.K."/>
            <person name="Ahren D."/>
            <person name="Au C.H."/>
            <person name="Birren B.W."/>
            <person name="Borodovsky M."/>
            <person name="Burns C."/>
            <person name="Canback B."/>
            <person name="Casselton L.A."/>
            <person name="Cheng C.K."/>
            <person name="Deng J."/>
            <person name="Dietrich F.S."/>
            <person name="Fargo D.C."/>
            <person name="Farman M.L."/>
            <person name="Gathman A.C."/>
            <person name="Goldberg J."/>
            <person name="Guigo R."/>
            <person name="Hoegger P.J."/>
            <person name="Hooker J.B."/>
            <person name="Huggins A."/>
            <person name="James T.Y."/>
            <person name="Kamada T."/>
            <person name="Kilaru S."/>
            <person name="Kodira C."/>
            <person name="Kues U."/>
            <person name="Kupfer D."/>
            <person name="Kwan H.S."/>
            <person name="Lomsadze A."/>
            <person name="Li W."/>
            <person name="Lilly W.W."/>
            <person name="Ma L.J."/>
            <person name="Mackey A.J."/>
            <person name="Manning G."/>
            <person name="Martin F."/>
            <person name="Muraguchi H."/>
            <person name="Natvig D.O."/>
            <person name="Palmerini H."/>
            <person name="Ramesh M.A."/>
            <person name="Rehmeyer C.J."/>
            <person name="Roe B.A."/>
            <person name="Shenoy N."/>
            <person name="Stanke M."/>
            <person name="Ter-Hovhannisyan V."/>
            <person name="Tunlid A."/>
            <person name="Velagapudi R."/>
            <person name="Vision T.J."/>
            <person name="Zeng Q."/>
            <person name="Zolan M.E."/>
            <person name="Pukkila P.J."/>
        </authorList>
    </citation>
    <scope>NUCLEOTIDE SEQUENCE [LARGE SCALE GENOMIC DNA]</scope>
    <source>
        <strain evidence="4">Okayama-7 / 130 / ATCC MYA-4618 / FGSC 9003</strain>
    </source>
</reference>
<feature type="compositionally biased region" description="Polar residues" evidence="1">
    <location>
        <begin position="186"/>
        <end position="198"/>
    </location>
</feature>
<dbReference type="RefSeq" id="XP_001828943.2">
    <property type="nucleotide sequence ID" value="XM_001828891.2"/>
</dbReference>
<dbReference type="GeneID" id="6005369"/>
<evidence type="ECO:0000259" key="2">
    <source>
        <dbReference type="SMART" id="SM00731"/>
    </source>
</evidence>
<dbReference type="OrthoDB" id="20772at2759"/>
<gene>
    <name evidence="3" type="ORF">CC1G_03737</name>
</gene>
<feature type="compositionally biased region" description="Acidic residues" evidence="1">
    <location>
        <begin position="95"/>
        <end position="104"/>
    </location>
</feature>
<dbReference type="PANTHER" id="PTHR23099:SF0">
    <property type="entry name" value="GERM CELL NUCLEAR ACIDIC PROTEIN"/>
    <property type="match status" value="1"/>
</dbReference>
<dbReference type="EMBL" id="AACS02000001">
    <property type="protein sequence ID" value="EAU92950.2"/>
    <property type="molecule type" value="Genomic_DNA"/>
</dbReference>
<dbReference type="OMA" id="WRCEICK"/>
<comment type="caution">
    <text evidence="3">The sequence shown here is derived from an EMBL/GenBank/DDBJ whole genome shotgun (WGS) entry which is preliminary data.</text>
</comment>
<feature type="compositionally biased region" description="Low complexity" evidence="1">
    <location>
        <begin position="126"/>
        <end position="150"/>
    </location>
</feature>
<dbReference type="AlphaFoldDB" id="A8N244"/>
<dbReference type="GO" id="GO:0006950">
    <property type="term" value="P:response to stress"/>
    <property type="evidence" value="ECO:0007669"/>
    <property type="project" value="UniProtKB-ARBA"/>
</dbReference>
<feature type="compositionally biased region" description="Basic residues" evidence="1">
    <location>
        <begin position="222"/>
        <end position="238"/>
    </location>
</feature>
<dbReference type="PANTHER" id="PTHR23099">
    <property type="entry name" value="TRANSCRIPTIONAL REGULATOR"/>
    <property type="match status" value="1"/>
</dbReference>
<feature type="compositionally biased region" description="Polar residues" evidence="1">
    <location>
        <begin position="112"/>
        <end position="123"/>
    </location>
</feature>
<proteinExistence type="predicted"/>
<evidence type="ECO:0000256" key="1">
    <source>
        <dbReference type="SAM" id="MobiDB-lite"/>
    </source>
</evidence>
<dbReference type="HOGENOM" id="CLU_033926_1_0_1"/>
<dbReference type="eggNOG" id="KOG3854">
    <property type="taxonomic scope" value="Eukaryota"/>
</dbReference>
<dbReference type="STRING" id="240176.A8N244"/>
<sequence length="498" mass="55747">MLMHQPSWKVEVIPDSEDERQRVSGSKIRARQEVIEISSESEDEKEEQDSDAESTFPGAWRQSNKPGGKRSNLAPKASGQIARGTYMRSRVIESSDSETSDQEEGLPKGHTLTLTKKTWSARESTVKTPSSRETTTTTTTLFSSKQTTTSRVVEAKSEDADDDDAILVFDEPKSARKPIPKRTLLGSDSSNGSFSVPSTPGRIFGRPEIINATPGPPDPRRTSPRKRGAGTPRVSKKKTREEEQAKLREYASELFQELNRTVFNNELPFDTKLNWNKRLLTTAGRAKWHRSREGVQTSEIELAEKILTSSERIRNTLSHEMCHLASWVIDKEIKEGHGRFWKAWTRKVMAMYPNINISTRHDYEIEYPYNWKCAKCAKIYGRFSKSIKPDECVCGACREGRLIPQFETRTPKPNTPRISRMAAAKGQDSPCASPIRPTPPNNAKRPEVIYICSDSEDDSVPLSGKATCCGIDSLGTDSEDDIEVLAMTLKSTSLAEAD</sequence>
<accession>A8N244</accession>
<dbReference type="VEuPathDB" id="FungiDB:CC1G_03737"/>
<keyword evidence="4" id="KW-1185">Reference proteome</keyword>
<dbReference type="Pfam" id="PF10263">
    <property type="entry name" value="SprT-like"/>
    <property type="match status" value="1"/>
</dbReference>
<evidence type="ECO:0000313" key="3">
    <source>
        <dbReference type="EMBL" id="EAU92950.2"/>
    </source>
</evidence>
<dbReference type="KEGG" id="cci:CC1G_03737"/>
<dbReference type="InParanoid" id="A8N244"/>
<name>A8N244_COPC7</name>
<dbReference type="GO" id="GO:0005634">
    <property type="term" value="C:nucleus"/>
    <property type="evidence" value="ECO:0007669"/>
    <property type="project" value="TreeGrafter"/>
</dbReference>
<dbReference type="Proteomes" id="UP000001861">
    <property type="component" value="Unassembled WGS sequence"/>
</dbReference>
<dbReference type="InterPro" id="IPR006640">
    <property type="entry name" value="SprT-like_domain"/>
</dbReference>
<feature type="region of interest" description="Disordered" evidence="1">
    <location>
        <begin position="1"/>
        <end position="243"/>
    </location>
</feature>
<evidence type="ECO:0000313" key="4">
    <source>
        <dbReference type="Proteomes" id="UP000001861"/>
    </source>
</evidence>
<feature type="compositionally biased region" description="Acidic residues" evidence="1">
    <location>
        <begin position="39"/>
        <end position="52"/>
    </location>
</feature>
<protein>
    <recommendedName>
        <fullName evidence="2">SprT-like domain-containing protein</fullName>
    </recommendedName>
</protein>
<feature type="domain" description="SprT-like" evidence="2">
    <location>
        <begin position="248"/>
        <end position="405"/>
    </location>
</feature>